<gene>
    <name evidence="1" type="ORF">OKA104_LOCUS41462</name>
</gene>
<dbReference type="EMBL" id="CAJOAY010009747">
    <property type="protein sequence ID" value="CAF4210011.1"/>
    <property type="molecule type" value="Genomic_DNA"/>
</dbReference>
<evidence type="ECO:0000313" key="1">
    <source>
        <dbReference type="EMBL" id="CAF4210011.1"/>
    </source>
</evidence>
<accession>A0A820BQF0</accession>
<sequence length="337" mass="40053">LKLAPFDFHDFELLAKNLFHNLQVLRLFASKEITYLDANWWQNLILSHIPNLIMFDFQYIYFTDSEQNIMPSYENLIKNFTNSFWIGRQWFFSTQHSFGYSGNDFLFFSVNPYKSTFILGGIIEEKLNFDSVHHIDMSNSYSINKFENYFPNATKLTFEYSWPSPDYSMDINLSCIISLEQLTEIVVEDSPIYFMQFVKLLSVEINLHRLKFDYVSIGEINPATIEEDPIFQLVSKKNVVKNLTLTYDGSLEIVELFFALCPRLQHFELHYVITPFLPPLIRFILSKTNNNNRHLSSWSILQETVETEEILKMVIKNDQLFDDYKVEYFDNEIHVWW</sequence>
<feature type="non-terminal residue" evidence="1">
    <location>
        <position position="1"/>
    </location>
</feature>
<name>A0A820BQF0_9BILA</name>
<proteinExistence type="predicted"/>
<organism evidence="1 2">
    <name type="scientific">Adineta steineri</name>
    <dbReference type="NCBI Taxonomy" id="433720"/>
    <lineage>
        <taxon>Eukaryota</taxon>
        <taxon>Metazoa</taxon>
        <taxon>Spiralia</taxon>
        <taxon>Gnathifera</taxon>
        <taxon>Rotifera</taxon>
        <taxon>Eurotatoria</taxon>
        <taxon>Bdelloidea</taxon>
        <taxon>Adinetida</taxon>
        <taxon>Adinetidae</taxon>
        <taxon>Adineta</taxon>
    </lineage>
</organism>
<comment type="caution">
    <text evidence="1">The sequence shown here is derived from an EMBL/GenBank/DDBJ whole genome shotgun (WGS) entry which is preliminary data.</text>
</comment>
<dbReference type="AlphaFoldDB" id="A0A820BQF0"/>
<dbReference type="Proteomes" id="UP000663881">
    <property type="component" value="Unassembled WGS sequence"/>
</dbReference>
<reference evidence="1" key="1">
    <citation type="submission" date="2021-02" db="EMBL/GenBank/DDBJ databases">
        <authorList>
            <person name="Nowell W R."/>
        </authorList>
    </citation>
    <scope>NUCLEOTIDE SEQUENCE</scope>
</reference>
<evidence type="ECO:0000313" key="2">
    <source>
        <dbReference type="Proteomes" id="UP000663881"/>
    </source>
</evidence>
<protein>
    <submittedName>
        <fullName evidence="1">Uncharacterized protein</fullName>
    </submittedName>
</protein>